<evidence type="ECO:0008006" key="5">
    <source>
        <dbReference type="Google" id="ProtNLM"/>
    </source>
</evidence>
<dbReference type="Proteomes" id="UP001497516">
    <property type="component" value="Chromosome 8"/>
</dbReference>
<gene>
    <name evidence="3" type="ORF">LTRI10_LOCUS48530</name>
</gene>
<evidence type="ECO:0000313" key="4">
    <source>
        <dbReference type="Proteomes" id="UP001497516"/>
    </source>
</evidence>
<feature type="transmembrane region" description="Helical" evidence="2">
    <location>
        <begin position="510"/>
        <end position="530"/>
    </location>
</feature>
<feature type="compositionally biased region" description="Low complexity" evidence="1">
    <location>
        <begin position="50"/>
        <end position="66"/>
    </location>
</feature>
<dbReference type="PANTHER" id="PTHR35322">
    <property type="entry name" value="PROTEIN CPR-5"/>
    <property type="match status" value="1"/>
</dbReference>
<dbReference type="AlphaFoldDB" id="A0AAV2GHP4"/>
<feature type="transmembrane region" description="Helical" evidence="2">
    <location>
        <begin position="428"/>
        <end position="448"/>
    </location>
</feature>
<sequence>MSTLLPAADSSPMIPTPPQQLENDNPIRIKNNKTRMKKKKKNKLFSVDEASSSSSATSSSSSFSSAQRNSGPAGVPRRRELVVAPLRRSRGDGNRGESLDAVALPLGMSFAAVIAQVLERKDAEGERMMSAELLSAICTTAVRESLANVFGNEFELFANNFHRSFRSTLRTLRVINESSFHKADHNLSHLNSNNLSPDESHLPVSSVHNQLHSAEEREGQLPTNCLTRELTLRGHDNQLTCTPGSFSSRMELSTIERSIMDQSRFNDLKALEIGLSMRRLKLKEEQIALGLDSNRLERSKLAMGTEKASFRAEKFKTQLEDTRHAELLRNCTDCLVAGLFFMSGSLSYGAYVYSYRRIAEATESCTTPFEETKSWWASKSFSSFNANLHTLKCQVQVVSRMLFGLLMILSVAYLLLQRSTTSQRSTMPITFILLLLGVMCGFAGKLCVDTLGGDGLHWLFFWETICSLHFLANMFTSTVYRVLCGSLDVSTGGSRPCRRIILWPYWFRRAVFYTILLLVLPLCCGLLPFARFLPDSLVMYNIKTSALGMDVGRCGEALAQNMLAALLDEDIIFRAGMRPGDSSYRSWNRSPGGR</sequence>
<keyword evidence="4" id="KW-1185">Reference proteome</keyword>
<keyword evidence="2" id="KW-0812">Transmembrane</keyword>
<keyword evidence="2" id="KW-0472">Membrane</keyword>
<organism evidence="3 4">
    <name type="scientific">Linum trigynum</name>
    <dbReference type="NCBI Taxonomy" id="586398"/>
    <lineage>
        <taxon>Eukaryota</taxon>
        <taxon>Viridiplantae</taxon>
        <taxon>Streptophyta</taxon>
        <taxon>Embryophyta</taxon>
        <taxon>Tracheophyta</taxon>
        <taxon>Spermatophyta</taxon>
        <taxon>Magnoliopsida</taxon>
        <taxon>eudicotyledons</taxon>
        <taxon>Gunneridae</taxon>
        <taxon>Pentapetalae</taxon>
        <taxon>rosids</taxon>
        <taxon>fabids</taxon>
        <taxon>Malpighiales</taxon>
        <taxon>Linaceae</taxon>
        <taxon>Linum</taxon>
    </lineage>
</organism>
<reference evidence="3 4" key="1">
    <citation type="submission" date="2024-04" db="EMBL/GenBank/DDBJ databases">
        <authorList>
            <person name="Fracassetti M."/>
        </authorList>
    </citation>
    <scope>NUCLEOTIDE SEQUENCE [LARGE SCALE GENOMIC DNA]</scope>
</reference>
<dbReference type="EMBL" id="OZ034821">
    <property type="protein sequence ID" value="CAL1408980.1"/>
    <property type="molecule type" value="Genomic_DNA"/>
</dbReference>
<protein>
    <recommendedName>
        <fullName evidence="5">Protein CPR-5</fullName>
    </recommendedName>
</protein>
<keyword evidence="2" id="KW-1133">Transmembrane helix</keyword>
<dbReference type="PANTHER" id="PTHR35322:SF2">
    <property type="entry name" value="PROTEIN CPR-5"/>
    <property type="match status" value="1"/>
</dbReference>
<evidence type="ECO:0000313" key="3">
    <source>
        <dbReference type="EMBL" id="CAL1408980.1"/>
    </source>
</evidence>
<evidence type="ECO:0000256" key="2">
    <source>
        <dbReference type="SAM" id="Phobius"/>
    </source>
</evidence>
<dbReference type="InterPro" id="IPR044708">
    <property type="entry name" value="CPR5"/>
</dbReference>
<proteinExistence type="predicted"/>
<accession>A0AAV2GHP4</accession>
<feature type="transmembrane region" description="Helical" evidence="2">
    <location>
        <begin position="397"/>
        <end position="416"/>
    </location>
</feature>
<evidence type="ECO:0000256" key="1">
    <source>
        <dbReference type="SAM" id="MobiDB-lite"/>
    </source>
</evidence>
<feature type="region of interest" description="Disordered" evidence="1">
    <location>
        <begin position="1"/>
        <end position="97"/>
    </location>
</feature>
<dbReference type="GO" id="GO:0010090">
    <property type="term" value="P:trichome morphogenesis"/>
    <property type="evidence" value="ECO:0007669"/>
    <property type="project" value="InterPro"/>
</dbReference>
<dbReference type="GO" id="GO:0006952">
    <property type="term" value="P:defense response"/>
    <property type="evidence" value="ECO:0007669"/>
    <property type="project" value="InterPro"/>
</dbReference>
<dbReference type="GO" id="GO:0010150">
    <property type="term" value="P:leaf senescence"/>
    <property type="evidence" value="ECO:0007669"/>
    <property type="project" value="InterPro"/>
</dbReference>
<name>A0AAV2GHP4_9ROSI</name>
<feature type="compositionally biased region" description="Basic residues" evidence="1">
    <location>
        <begin position="30"/>
        <end position="43"/>
    </location>
</feature>